<proteinExistence type="predicted"/>
<sequence length="75" mass="8396">MEDWEAFDLSPSFCSGGIISTFRSFEVLSLIPFLGTSLVVQWLGIHLSMQGTQVRALVREGPTCHGATKRMHHNY</sequence>
<dbReference type="EMBL" id="JAIQCJ010002358">
    <property type="protein sequence ID" value="KAJ8776608.1"/>
    <property type="molecule type" value="Genomic_DNA"/>
</dbReference>
<evidence type="ECO:0000313" key="2">
    <source>
        <dbReference type="EMBL" id="KAJ8776608.1"/>
    </source>
</evidence>
<feature type="transmembrane region" description="Helical" evidence="1">
    <location>
        <begin position="27"/>
        <end position="45"/>
    </location>
</feature>
<accession>A0AB34GB29</accession>
<gene>
    <name evidence="2" type="ORF">J1605_015197</name>
</gene>
<keyword evidence="3" id="KW-1185">Reference proteome</keyword>
<dbReference type="Proteomes" id="UP001159641">
    <property type="component" value="Unassembled WGS sequence"/>
</dbReference>
<dbReference type="AlphaFoldDB" id="A0AB34GB29"/>
<organism evidence="2 3">
    <name type="scientific">Eschrichtius robustus</name>
    <name type="common">California gray whale</name>
    <name type="synonym">Eschrichtius gibbosus</name>
    <dbReference type="NCBI Taxonomy" id="9764"/>
    <lineage>
        <taxon>Eukaryota</taxon>
        <taxon>Metazoa</taxon>
        <taxon>Chordata</taxon>
        <taxon>Craniata</taxon>
        <taxon>Vertebrata</taxon>
        <taxon>Euteleostomi</taxon>
        <taxon>Mammalia</taxon>
        <taxon>Eutheria</taxon>
        <taxon>Laurasiatheria</taxon>
        <taxon>Artiodactyla</taxon>
        <taxon>Whippomorpha</taxon>
        <taxon>Cetacea</taxon>
        <taxon>Mysticeti</taxon>
        <taxon>Eschrichtiidae</taxon>
        <taxon>Eschrichtius</taxon>
    </lineage>
</organism>
<keyword evidence="1" id="KW-0472">Membrane</keyword>
<keyword evidence="1" id="KW-0812">Transmembrane</keyword>
<reference evidence="2 3" key="1">
    <citation type="submission" date="2022-11" db="EMBL/GenBank/DDBJ databases">
        <title>Whole genome sequence of Eschrichtius robustus ER-17-0199.</title>
        <authorList>
            <person name="Bruniche-Olsen A."/>
            <person name="Black A.N."/>
            <person name="Fields C.J."/>
            <person name="Walden K."/>
            <person name="Dewoody J.A."/>
        </authorList>
    </citation>
    <scope>NUCLEOTIDE SEQUENCE [LARGE SCALE GENOMIC DNA]</scope>
    <source>
        <strain evidence="2">ER-17-0199</strain>
        <tissue evidence="2">Blubber</tissue>
    </source>
</reference>
<name>A0AB34GB29_ESCRO</name>
<protein>
    <submittedName>
        <fullName evidence="2">Uncharacterized protein</fullName>
    </submittedName>
</protein>
<evidence type="ECO:0000256" key="1">
    <source>
        <dbReference type="SAM" id="Phobius"/>
    </source>
</evidence>
<evidence type="ECO:0000313" key="3">
    <source>
        <dbReference type="Proteomes" id="UP001159641"/>
    </source>
</evidence>
<keyword evidence="1" id="KW-1133">Transmembrane helix</keyword>
<comment type="caution">
    <text evidence="2">The sequence shown here is derived from an EMBL/GenBank/DDBJ whole genome shotgun (WGS) entry which is preliminary data.</text>
</comment>